<comment type="caution">
    <text evidence="3">The sequence shown here is derived from an EMBL/GenBank/DDBJ whole genome shotgun (WGS) entry which is preliminary data.</text>
</comment>
<organism evidence="3 4">
    <name type="scientific">Ilyodon furcidens</name>
    <name type="common">goldbreast splitfin</name>
    <dbReference type="NCBI Taxonomy" id="33524"/>
    <lineage>
        <taxon>Eukaryota</taxon>
        <taxon>Metazoa</taxon>
        <taxon>Chordata</taxon>
        <taxon>Craniata</taxon>
        <taxon>Vertebrata</taxon>
        <taxon>Euteleostomi</taxon>
        <taxon>Actinopterygii</taxon>
        <taxon>Neopterygii</taxon>
        <taxon>Teleostei</taxon>
        <taxon>Neoteleostei</taxon>
        <taxon>Acanthomorphata</taxon>
        <taxon>Ovalentaria</taxon>
        <taxon>Atherinomorphae</taxon>
        <taxon>Cyprinodontiformes</taxon>
        <taxon>Goodeidae</taxon>
        <taxon>Ilyodon</taxon>
    </lineage>
</organism>
<evidence type="ECO:0000259" key="2">
    <source>
        <dbReference type="PROSITE" id="PS50853"/>
    </source>
</evidence>
<sequence length="621" mass="67361">MRPATVKKNQTKSSSESTESHDHNIILFKPAEANTSSVNPDFSLSAPNYTASSFNPDHFITQEPFTSPVSSFFAAASRSTPLSITVPGNTTSYTFLNLLPYQMFSLQVRACTRVGCSVSGMSQYFQTLPAPPEGVPAPHLYSDSPTSVLLSWGAPERSNGPLEHWEIERRVARTKQVSTVGHLLPVPPPLSFLDSSSALSPWTVYQYRLVLHNQAGKSTGPWVSVTTRPSRPAGLSPPRVKVLGSESLEVTWSLPLIPNGEIHGYEIRLPEPRIFHDTRYSSELKVTVTDLVPYTNYSITVLACSNGGEYVGGCTESLPTPASTLPTRPEDIAALSVVAVSESFLAISWQPPCRPNGPNIRYKLLRRKTHQPLAVAMVPALAATSPPPSEDLHRWLHVYSGTKLFYEDKGLSRGATTPVCQSSGTASDVHVMLQSCVNQHNPTTSRALRNSGRISSTPRVTSVTSAPEIGEPAPRSQASLPRWKRCRRWMVGPLQPDSIPHCWGPPAGSRIATATGANNLATTASVRRLCNGGSEHGPLGLNVPHLPRNVFQALLEVGVEAPPHGRLRKAFPADPQDSFGSATSDRHPSPPSEPAHHQVVVSGKLRSPLHPSVQDMRPQIR</sequence>
<name>A0ABV0SMG0_9TELE</name>
<feature type="compositionally biased region" description="Polar residues" evidence="1">
    <location>
        <begin position="7"/>
        <end position="17"/>
    </location>
</feature>
<evidence type="ECO:0000313" key="3">
    <source>
        <dbReference type="EMBL" id="MEQ2220858.1"/>
    </source>
</evidence>
<accession>A0ABV0SMG0</accession>
<dbReference type="PANTHER" id="PTHR46957">
    <property type="entry name" value="CYTOKINE RECEPTOR"/>
    <property type="match status" value="1"/>
</dbReference>
<feature type="region of interest" description="Disordered" evidence="1">
    <location>
        <begin position="1"/>
        <end position="24"/>
    </location>
</feature>
<dbReference type="Gene3D" id="2.60.40.10">
    <property type="entry name" value="Immunoglobulins"/>
    <property type="match status" value="4"/>
</dbReference>
<feature type="region of interest" description="Disordered" evidence="1">
    <location>
        <begin position="442"/>
        <end position="479"/>
    </location>
</feature>
<keyword evidence="4" id="KW-1185">Reference proteome</keyword>
<protein>
    <recommendedName>
        <fullName evidence="2">Fibronectin type-III domain-containing protein</fullName>
    </recommendedName>
</protein>
<dbReference type="EMBL" id="JAHRIQ010000698">
    <property type="protein sequence ID" value="MEQ2220858.1"/>
    <property type="molecule type" value="Genomic_DNA"/>
</dbReference>
<evidence type="ECO:0000256" key="1">
    <source>
        <dbReference type="SAM" id="MobiDB-lite"/>
    </source>
</evidence>
<dbReference type="InterPro" id="IPR036116">
    <property type="entry name" value="FN3_sf"/>
</dbReference>
<dbReference type="Pfam" id="PF00041">
    <property type="entry name" value="fn3"/>
    <property type="match status" value="1"/>
</dbReference>
<evidence type="ECO:0000313" key="4">
    <source>
        <dbReference type="Proteomes" id="UP001482620"/>
    </source>
</evidence>
<dbReference type="SMART" id="SM00060">
    <property type="entry name" value="FN3"/>
    <property type="match status" value="4"/>
</dbReference>
<gene>
    <name evidence="3" type="ORF">ILYODFUR_009847</name>
</gene>
<dbReference type="InterPro" id="IPR050713">
    <property type="entry name" value="RTP_Phos/Ushers"/>
</dbReference>
<feature type="domain" description="Fibronectin type-III" evidence="2">
    <location>
        <begin position="234"/>
        <end position="327"/>
    </location>
</feature>
<feature type="domain" description="Fibronectin type-III" evidence="2">
    <location>
        <begin position="131"/>
        <end position="233"/>
    </location>
</feature>
<dbReference type="PROSITE" id="PS50853">
    <property type="entry name" value="FN3"/>
    <property type="match status" value="3"/>
</dbReference>
<dbReference type="InterPro" id="IPR013783">
    <property type="entry name" value="Ig-like_fold"/>
</dbReference>
<feature type="region of interest" description="Disordered" evidence="1">
    <location>
        <begin position="565"/>
        <end position="621"/>
    </location>
</feature>
<dbReference type="CDD" id="cd00063">
    <property type="entry name" value="FN3"/>
    <property type="match status" value="2"/>
</dbReference>
<dbReference type="SUPFAM" id="SSF49265">
    <property type="entry name" value="Fibronectin type III"/>
    <property type="match status" value="3"/>
</dbReference>
<dbReference type="Proteomes" id="UP001482620">
    <property type="component" value="Unassembled WGS sequence"/>
</dbReference>
<dbReference type="InterPro" id="IPR003961">
    <property type="entry name" value="FN3_dom"/>
</dbReference>
<feature type="domain" description="Fibronectin type-III" evidence="2">
    <location>
        <begin position="36"/>
        <end position="130"/>
    </location>
</feature>
<reference evidence="3 4" key="1">
    <citation type="submission" date="2021-06" db="EMBL/GenBank/DDBJ databases">
        <authorList>
            <person name="Palmer J.M."/>
        </authorList>
    </citation>
    <scope>NUCLEOTIDE SEQUENCE [LARGE SCALE GENOMIC DNA]</scope>
    <source>
        <strain evidence="4">if_2019</strain>
        <tissue evidence="3">Muscle</tissue>
    </source>
</reference>
<proteinExistence type="predicted"/>
<feature type="compositionally biased region" description="Polar residues" evidence="1">
    <location>
        <begin position="442"/>
        <end position="465"/>
    </location>
</feature>
<dbReference type="PANTHER" id="PTHR46957:SF7">
    <property type="entry name" value="USHERIN"/>
    <property type="match status" value="1"/>
</dbReference>